<proteinExistence type="inferred from homology"/>
<dbReference type="InterPro" id="IPR046903">
    <property type="entry name" value="Mab-21-like_nuc_Trfase"/>
</dbReference>
<evidence type="ECO:0000313" key="4">
    <source>
        <dbReference type="EMBL" id="CAF1176602.1"/>
    </source>
</evidence>
<reference evidence="4" key="1">
    <citation type="submission" date="2021-02" db="EMBL/GenBank/DDBJ databases">
        <authorList>
            <person name="Nowell W R."/>
        </authorList>
    </citation>
    <scope>NUCLEOTIDE SEQUENCE</scope>
</reference>
<dbReference type="Proteomes" id="UP000682733">
    <property type="component" value="Unassembled WGS sequence"/>
</dbReference>
<evidence type="ECO:0000313" key="6">
    <source>
        <dbReference type="Proteomes" id="UP000677228"/>
    </source>
</evidence>
<feature type="domain" description="Mab-21-like nucleotidyltransferase" evidence="2">
    <location>
        <begin position="244"/>
        <end position="314"/>
    </location>
</feature>
<evidence type="ECO:0000256" key="1">
    <source>
        <dbReference type="ARBA" id="ARBA00008307"/>
    </source>
</evidence>
<comment type="caution">
    <text evidence="4">The sequence shown here is derived from an EMBL/GenBank/DDBJ whole genome shotgun (WGS) entry which is preliminary data.</text>
</comment>
<sequence>MDLKLLLTGSSAEGQSNCCQFAEYNIGPDIDIIIIFGTLDSEDELIKIKECPHYVRVKWNNTTLASLSHSDDKQYVNGFKMKQDHLLFIANHNQNDLYKRRMKSEISSQTAAIKVSAGGIRENFDSYAYSKNFKEALDKIEENRKNSKLMIMLKENYMIYYQYLTDTIKTQLPIFHEILFSDRPPLTCNDTDIHLTSPAFNIPLTMEHKQKARALIHFYKSHKKLSYPDLFSNIFEMINSIPNFDMDLVPALELKFWPKNVIPFLNRLKKNRCDLYEKISTTYMHLVAKESPTSLDNDKEYDFRYSFSVIEKILANERTKNEKILNGVAKNIYYKHLYKNTTSQQDKEQYIRSYLVKTTIFWMCEQQHDDINNVEGKNNDEIGKKLAYMWIQFTTKLLSNSLVKHYFIESVNLLDSYADDSRRTALHILQNDINLDDQTLISSTKNVCGELINLKCDQYIQYQYFLKTLRAIDIKQVRDDFVKLREQWFPKTVNDRNTNVLDILNNFALYDDGNGDEDTWTRWERLICNYDNLETLPLSYEISDCNPEQFVDSLSSSAFILNNMINIVSNIDYINEIKLFNGDDFKNTSQLYNNLKSIKQISQNHNTVDLLFKILIFIEPPIIQDCFLLDKRCLLDTHPDDPQAVSIKSLTLKKLFTDIIDILNTKCNYSCSVDYLTIFANNRQPTHTEILAKYLEITQNALQYMPLETFVNALTQYLPDIQTSLMQHTVAIYH</sequence>
<dbReference type="EMBL" id="CAJOBA010034558">
    <property type="protein sequence ID" value="CAF3987781.1"/>
    <property type="molecule type" value="Genomic_DNA"/>
</dbReference>
<evidence type="ECO:0000313" key="5">
    <source>
        <dbReference type="EMBL" id="CAF3987781.1"/>
    </source>
</evidence>
<organism evidence="4 6">
    <name type="scientific">Didymodactylos carnosus</name>
    <dbReference type="NCBI Taxonomy" id="1234261"/>
    <lineage>
        <taxon>Eukaryota</taxon>
        <taxon>Metazoa</taxon>
        <taxon>Spiralia</taxon>
        <taxon>Gnathifera</taxon>
        <taxon>Rotifera</taxon>
        <taxon>Eurotatoria</taxon>
        <taxon>Bdelloidea</taxon>
        <taxon>Philodinida</taxon>
        <taxon>Philodinidae</taxon>
        <taxon>Didymodactylos</taxon>
    </lineage>
</organism>
<dbReference type="Gene3D" id="1.10.1410.40">
    <property type="match status" value="1"/>
</dbReference>
<evidence type="ECO:0000259" key="2">
    <source>
        <dbReference type="Pfam" id="PF03281"/>
    </source>
</evidence>
<gene>
    <name evidence="4" type="ORF">OVA965_LOCUS22842</name>
    <name evidence="5" type="ORF">TMI583_LOCUS23557</name>
</gene>
<comment type="similarity">
    <text evidence="1">Belongs to the mab-21 family.</text>
</comment>
<dbReference type="Pfam" id="PF03281">
    <property type="entry name" value="Mab-21"/>
    <property type="match status" value="1"/>
</dbReference>
<dbReference type="EMBL" id="CAJNOK010013033">
    <property type="protein sequence ID" value="CAF1176602.1"/>
    <property type="molecule type" value="Genomic_DNA"/>
</dbReference>
<dbReference type="PANTHER" id="PTHR10656:SF42">
    <property type="entry name" value="CYCLIC GMP-AMP SYNTHASE-LIKE PROTEIN-RELATED"/>
    <property type="match status" value="1"/>
</dbReference>
<dbReference type="Pfam" id="PF20266">
    <property type="entry name" value="Mab-21_C"/>
    <property type="match status" value="1"/>
</dbReference>
<dbReference type="PANTHER" id="PTHR10656">
    <property type="entry name" value="CELL FATE DETERMINING PROTEIN MAB21-RELATED"/>
    <property type="match status" value="1"/>
</dbReference>
<dbReference type="InterPro" id="IPR046906">
    <property type="entry name" value="Mab-21_HhH/H2TH-like"/>
</dbReference>
<name>A0A8S2EL49_9BILA</name>
<evidence type="ECO:0000259" key="3">
    <source>
        <dbReference type="Pfam" id="PF20266"/>
    </source>
</evidence>
<protein>
    <submittedName>
        <fullName evidence="4">Uncharacterized protein</fullName>
    </submittedName>
</protein>
<feature type="domain" description="Mab-21-like HhH/H2TH-like" evidence="3">
    <location>
        <begin position="339"/>
        <end position="427"/>
    </location>
</feature>
<dbReference type="Proteomes" id="UP000677228">
    <property type="component" value="Unassembled WGS sequence"/>
</dbReference>
<accession>A0A8S2EL49</accession>
<dbReference type="AlphaFoldDB" id="A0A8S2EL49"/>